<evidence type="ECO:0000256" key="1">
    <source>
        <dbReference type="SAM" id="MobiDB-lite"/>
    </source>
</evidence>
<dbReference type="Proteomes" id="UP000091857">
    <property type="component" value="Chromosome 16"/>
</dbReference>
<evidence type="ECO:0000313" key="4">
    <source>
        <dbReference type="Proteomes" id="UP000091857"/>
    </source>
</evidence>
<keyword evidence="4" id="KW-1185">Reference proteome</keyword>
<dbReference type="Gramene" id="Manes.16G012800.4.v8.1">
    <property type="protein sequence ID" value="Manes.16G012800.4.v8.1.CDS"/>
    <property type="gene ID" value="Manes.16G012800.v8.1"/>
</dbReference>
<keyword evidence="2" id="KW-0812">Transmembrane</keyword>
<gene>
    <name evidence="3" type="ORF">MANES_16G012800v8</name>
</gene>
<dbReference type="PANTHER" id="PTHR34064">
    <property type="entry name" value="OS04G0672300 PROTEIN"/>
    <property type="match status" value="1"/>
</dbReference>
<dbReference type="AlphaFoldDB" id="A0A2C9U7Z5"/>
<accession>A0A2C9U7Z5</accession>
<dbReference type="EMBL" id="CM004402">
    <property type="protein sequence ID" value="OAY25992.1"/>
    <property type="molecule type" value="Genomic_DNA"/>
</dbReference>
<name>A0A2C9U7Z5_MANES</name>
<proteinExistence type="predicted"/>
<keyword evidence="2" id="KW-0472">Membrane</keyword>
<dbReference type="PANTHER" id="PTHR34064:SF4">
    <property type="entry name" value="PROTEIN, PUTATIVE-RELATED"/>
    <property type="match status" value="1"/>
</dbReference>
<reference evidence="4" key="1">
    <citation type="journal article" date="2016" name="Nat. Biotechnol.">
        <title>Sequencing wild and cultivated cassava and related species reveals extensive interspecific hybridization and genetic diversity.</title>
        <authorList>
            <person name="Bredeson J.V."/>
            <person name="Lyons J.B."/>
            <person name="Prochnik S.E."/>
            <person name="Wu G.A."/>
            <person name="Ha C.M."/>
            <person name="Edsinger-Gonzales E."/>
            <person name="Grimwood J."/>
            <person name="Schmutz J."/>
            <person name="Rabbi I.Y."/>
            <person name="Egesi C."/>
            <person name="Nauluvula P."/>
            <person name="Lebot V."/>
            <person name="Ndunguru J."/>
            <person name="Mkamilo G."/>
            <person name="Bart R.S."/>
            <person name="Setter T.L."/>
            <person name="Gleadow R.M."/>
            <person name="Kulakow P."/>
            <person name="Ferguson M.E."/>
            <person name="Rounsley S."/>
            <person name="Rokhsar D.S."/>
        </authorList>
    </citation>
    <scope>NUCLEOTIDE SEQUENCE [LARGE SCALE GENOMIC DNA]</scope>
    <source>
        <strain evidence="4">cv. AM560-2</strain>
    </source>
</reference>
<dbReference type="Gramene" id="Manes.16G012800.3.v8.1">
    <property type="protein sequence ID" value="Manes.16G012800.3.v8.1.CDS"/>
    <property type="gene ID" value="Manes.16G012800.v8.1"/>
</dbReference>
<evidence type="ECO:0000313" key="3">
    <source>
        <dbReference type="EMBL" id="OAY25992.1"/>
    </source>
</evidence>
<feature type="transmembrane region" description="Helical" evidence="2">
    <location>
        <begin position="180"/>
        <end position="200"/>
    </location>
</feature>
<protein>
    <submittedName>
        <fullName evidence="3">Uncharacterized protein</fullName>
    </submittedName>
</protein>
<feature type="region of interest" description="Disordered" evidence="1">
    <location>
        <begin position="75"/>
        <end position="104"/>
    </location>
</feature>
<comment type="caution">
    <text evidence="3">The sequence shown here is derived from an EMBL/GenBank/DDBJ whole genome shotgun (WGS) entry which is preliminary data.</text>
</comment>
<organism evidence="3 4">
    <name type="scientific">Manihot esculenta</name>
    <name type="common">Cassava</name>
    <name type="synonym">Jatropha manihot</name>
    <dbReference type="NCBI Taxonomy" id="3983"/>
    <lineage>
        <taxon>Eukaryota</taxon>
        <taxon>Viridiplantae</taxon>
        <taxon>Streptophyta</taxon>
        <taxon>Embryophyta</taxon>
        <taxon>Tracheophyta</taxon>
        <taxon>Spermatophyta</taxon>
        <taxon>Magnoliopsida</taxon>
        <taxon>eudicotyledons</taxon>
        <taxon>Gunneridae</taxon>
        <taxon>Pentapetalae</taxon>
        <taxon>rosids</taxon>
        <taxon>fabids</taxon>
        <taxon>Malpighiales</taxon>
        <taxon>Euphorbiaceae</taxon>
        <taxon>Crotonoideae</taxon>
        <taxon>Manihoteae</taxon>
        <taxon>Manihot</taxon>
    </lineage>
</organism>
<keyword evidence="2" id="KW-1133">Transmembrane helix</keyword>
<dbReference type="STRING" id="3983.A0A2C9U7Z5"/>
<evidence type="ECO:0000256" key="2">
    <source>
        <dbReference type="SAM" id="Phobius"/>
    </source>
</evidence>
<dbReference type="OrthoDB" id="683938at2759"/>
<sequence>MEMADNPKLDLGSCRCEAEGLEENMGTQKISVLDHINGFEYTAEKSDSFVIDMESFSHGSNNKDINPNSRITLQRSFSRKGSVRGGGGGEKKINYNPSSNDRDSIVAASSPRVGASMPDKASQVTVGTTDHLSNPQVHHHITINTTSVNSMNASTESRCTIRRNSFKRPPSSWAIDPKRVLFFFATLSSMGTILLIYFTLSMGKLSADDSALD</sequence>